<evidence type="ECO:0000256" key="1">
    <source>
        <dbReference type="ARBA" id="ARBA00001946"/>
    </source>
</evidence>
<gene>
    <name evidence="11" type="ORF">ACFQFQ_26800</name>
</gene>
<evidence type="ECO:0000256" key="9">
    <source>
        <dbReference type="ARBA" id="ARBA00031306"/>
    </source>
</evidence>
<comment type="catalytic activity">
    <reaction evidence="10">
        <text>L-threonyl-[protein] + FAD = FMN-L-threonyl-[protein] + AMP + H(+)</text>
        <dbReference type="Rhea" id="RHEA:36847"/>
        <dbReference type="Rhea" id="RHEA-COMP:11060"/>
        <dbReference type="Rhea" id="RHEA-COMP:11061"/>
        <dbReference type="ChEBI" id="CHEBI:15378"/>
        <dbReference type="ChEBI" id="CHEBI:30013"/>
        <dbReference type="ChEBI" id="CHEBI:57692"/>
        <dbReference type="ChEBI" id="CHEBI:74257"/>
        <dbReference type="ChEBI" id="CHEBI:456215"/>
        <dbReference type="EC" id="2.7.1.180"/>
    </reaction>
</comment>
<evidence type="ECO:0000256" key="10">
    <source>
        <dbReference type="ARBA" id="ARBA00048540"/>
    </source>
</evidence>
<dbReference type="InterPro" id="IPR003374">
    <property type="entry name" value="ApbE-like_sf"/>
</dbReference>
<dbReference type="EC" id="2.7.1.180" evidence="2"/>
<sequence length="180" mass="18809">MQPLWQALALGGDPAEALALIGWDRLFFDKGTIRLAPGQALTFNGIAQGFATDAVAGALAGAGFGKALVNIGEYRATGGDWRLAVEDPQHGLLATRRLGRGAIATSSPLATPLGSGGHILHPSQQPQWSTVSVEAESAAMADALSTGLVLADMALIRKVRQMTGVRRIILVDWQGDLTTL</sequence>
<keyword evidence="8" id="KW-0460">Magnesium</keyword>
<keyword evidence="7" id="KW-0274">FAD</keyword>
<evidence type="ECO:0000256" key="3">
    <source>
        <dbReference type="ARBA" id="ARBA00016337"/>
    </source>
</evidence>
<evidence type="ECO:0000313" key="11">
    <source>
        <dbReference type="EMBL" id="MFC6762316.1"/>
    </source>
</evidence>
<reference evidence="12" key="1">
    <citation type="journal article" date="2019" name="Int. J. Syst. Evol. Microbiol.">
        <title>The Global Catalogue of Microorganisms (GCM) 10K type strain sequencing project: providing services to taxonomists for standard genome sequencing and annotation.</title>
        <authorList>
            <consortium name="The Broad Institute Genomics Platform"/>
            <consortium name="The Broad Institute Genome Sequencing Center for Infectious Disease"/>
            <person name="Wu L."/>
            <person name="Ma J."/>
        </authorList>
    </citation>
    <scope>NUCLEOTIDE SEQUENCE [LARGE SCALE GENOMIC DNA]</scope>
    <source>
        <strain evidence="12">CCUG 66188</strain>
    </source>
</reference>
<dbReference type="SUPFAM" id="SSF143631">
    <property type="entry name" value="ApbE-like"/>
    <property type="match status" value="1"/>
</dbReference>
<evidence type="ECO:0000256" key="4">
    <source>
        <dbReference type="ARBA" id="ARBA00022630"/>
    </source>
</evidence>
<protein>
    <recommendedName>
        <fullName evidence="3">FAD:protein FMN transferase</fullName>
        <ecNumber evidence="2">2.7.1.180</ecNumber>
    </recommendedName>
    <alternativeName>
        <fullName evidence="9">Flavin transferase</fullName>
    </alternativeName>
</protein>
<dbReference type="Gene3D" id="3.10.520.10">
    <property type="entry name" value="ApbE-like domains"/>
    <property type="match status" value="1"/>
</dbReference>
<dbReference type="InterPro" id="IPR024932">
    <property type="entry name" value="ApbE"/>
</dbReference>
<keyword evidence="12" id="KW-1185">Reference proteome</keyword>
<proteinExistence type="predicted"/>
<dbReference type="Proteomes" id="UP001596353">
    <property type="component" value="Unassembled WGS sequence"/>
</dbReference>
<name>A0ABW2BAP3_9RHOB</name>
<dbReference type="Pfam" id="PF02424">
    <property type="entry name" value="ApbE"/>
    <property type="match status" value="1"/>
</dbReference>
<keyword evidence="6" id="KW-0479">Metal-binding</keyword>
<evidence type="ECO:0000256" key="7">
    <source>
        <dbReference type="ARBA" id="ARBA00022827"/>
    </source>
</evidence>
<keyword evidence="5 11" id="KW-0808">Transferase</keyword>
<accession>A0ABW2BAP3</accession>
<dbReference type="GO" id="GO:0016740">
    <property type="term" value="F:transferase activity"/>
    <property type="evidence" value="ECO:0007669"/>
    <property type="project" value="UniProtKB-KW"/>
</dbReference>
<dbReference type="PANTHER" id="PTHR30040:SF2">
    <property type="entry name" value="FAD:PROTEIN FMN TRANSFERASE"/>
    <property type="match status" value="1"/>
</dbReference>
<evidence type="ECO:0000256" key="6">
    <source>
        <dbReference type="ARBA" id="ARBA00022723"/>
    </source>
</evidence>
<evidence type="ECO:0000313" key="12">
    <source>
        <dbReference type="Proteomes" id="UP001596353"/>
    </source>
</evidence>
<evidence type="ECO:0000256" key="8">
    <source>
        <dbReference type="ARBA" id="ARBA00022842"/>
    </source>
</evidence>
<dbReference type="PANTHER" id="PTHR30040">
    <property type="entry name" value="THIAMINE BIOSYNTHESIS LIPOPROTEIN APBE"/>
    <property type="match status" value="1"/>
</dbReference>
<evidence type="ECO:0000256" key="2">
    <source>
        <dbReference type="ARBA" id="ARBA00011955"/>
    </source>
</evidence>
<comment type="caution">
    <text evidence="11">The sequence shown here is derived from an EMBL/GenBank/DDBJ whole genome shotgun (WGS) entry which is preliminary data.</text>
</comment>
<evidence type="ECO:0000256" key="5">
    <source>
        <dbReference type="ARBA" id="ARBA00022679"/>
    </source>
</evidence>
<comment type="cofactor">
    <cofactor evidence="1">
        <name>Mg(2+)</name>
        <dbReference type="ChEBI" id="CHEBI:18420"/>
    </cofactor>
</comment>
<organism evidence="11 12">
    <name type="scientific">Sulfitobacter porphyrae</name>
    <dbReference type="NCBI Taxonomy" id="1246864"/>
    <lineage>
        <taxon>Bacteria</taxon>
        <taxon>Pseudomonadati</taxon>
        <taxon>Pseudomonadota</taxon>
        <taxon>Alphaproteobacteria</taxon>
        <taxon>Rhodobacterales</taxon>
        <taxon>Roseobacteraceae</taxon>
        <taxon>Sulfitobacter</taxon>
    </lineage>
</organism>
<dbReference type="EMBL" id="JBHSWG010000004">
    <property type="protein sequence ID" value="MFC6762316.1"/>
    <property type="molecule type" value="Genomic_DNA"/>
</dbReference>
<keyword evidence="4" id="KW-0285">Flavoprotein</keyword>